<feature type="domain" description="Long Rib" evidence="4">
    <location>
        <begin position="133"/>
        <end position="215"/>
    </location>
</feature>
<keyword evidence="2" id="KW-0812">Transmembrane</keyword>
<evidence type="ECO:0000313" key="6">
    <source>
        <dbReference type="Proteomes" id="UP001146453"/>
    </source>
</evidence>
<feature type="transmembrane region" description="Helical" evidence="2">
    <location>
        <begin position="580"/>
        <end position="600"/>
    </location>
</feature>
<evidence type="ECO:0000256" key="3">
    <source>
        <dbReference type="SAM" id="SignalP"/>
    </source>
</evidence>
<evidence type="ECO:0000313" key="5">
    <source>
        <dbReference type="EMBL" id="MCZ9292532.1"/>
    </source>
</evidence>
<organism evidence="5 6">
    <name type="scientific">Corynebacterium lehmanniae</name>
    <dbReference type="NCBI Taxonomy" id="2913497"/>
    <lineage>
        <taxon>Bacteria</taxon>
        <taxon>Bacillati</taxon>
        <taxon>Actinomycetota</taxon>
        <taxon>Actinomycetes</taxon>
        <taxon>Mycobacteriales</taxon>
        <taxon>Corynebacteriaceae</taxon>
        <taxon>Corynebacterium</taxon>
    </lineage>
</organism>
<feature type="domain" description="Long Rib" evidence="4">
    <location>
        <begin position="273"/>
        <end position="328"/>
    </location>
</feature>
<feature type="region of interest" description="Disordered" evidence="1">
    <location>
        <begin position="525"/>
        <end position="578"/>
    </location>
</feature>
<evidence type="ECO:0000256" key="2">
    <source>
        <dbReference type="SAM" id="Phobius"/>
    </source>
</evidence>
<evidence type="ECO:0000256" key="1">
    <source>
        <dbReference type="SAM" id="MobiDB-lite"/>
    </source>
</evidence>
<sequence>MSAKKFGRAAVAVATAASLVCGGATVPHALAETTQVQSIDSLSWPDVRVTPGGEVKVMPEGEFSSDVRFSGNRDYLGYSFTTEPRTGEVTIRVADDVSPGERTMFTVKVSDGFRSVQRTVQVSVVDQLGEMAQKYPVEYYAVYTSLDQEVAEPLQGEVPEGTTFSVVAPEHYSVEVDDKGTLTVTQTDSLRFRSNTAAAVRVHYPDGSEATKEVPLLTMDVDEQSFEELRREDLSDFFNYLYDHRIQPEWHHTVMRGDETAVAQFDGPTRGAVSFKFREDLVPYLTKRFDVYVDRQTGEVTMTPKRPMKTSGSQFFVPVEVTYSDQSVGLGSAVFEIGEPGLWDNERAELGYKKVEAPTPGPFTAKLEGDFPEGTWFEQFGEFEPGWTIDVSRTTGEVIVTPPNNTKPNISFETDVAAHFPDGSVKYLVAPFLLVKPENPQSETARVTYPDVELHPGETVSYSPDGLPDGSVVTIFHTNYAEKHGVDIRVDSRTGALTVAAKQDASAFNQDVFLDVVFNDGSGTKVGANIKVTVPEPEPEVTPEPEPEPEPEPTPTPTPEPTPEPTTPAPAPANEGSSTGGIIAIVIGVLAAIGGLAFAAKPQLEQMGLWPR</sequence>
<proteinExistence type="predicted"/>
<keyword evidence="2" id="KW-1133">Transmembrane helix</keyword>
<comment type="caution">
    <text evidence="5">The sequence shown here is derived from an EMBL/GenBank/DDBJ whole genome shotgun (WGS) entry which is preliminary data.</text>
</comment>
<feature type="domain" description="Long Rib" evidence="4">
    <location>
        <begin position="444"/>
        <end position="533"/>
    </location>
</feature>
<name>A0ABT4RB39_9CORY</name>
<reference evidence="5" key="1">
    <citation type="submission" date="2022-02" db="EMBL/GenBank/DDBJ databases">
        <title>Corynebacterium sp. from urogenital microbiome.</title>
        <authorList>
            <person name="Cappelli E.A."/>
            <person name="Ribeiro T.G."/>
            <person name="Peixe L."/>
        </authorList>
    </citation>
    <scope>NUCLEOTIDE SEQUENCE</scope>
    <source>
        <strain evidence="5">C8Ua_144</strain>
    </source>
</reference>
<dbReference type="NCBIfam" id="NF038186">
    <property type="entry name" value="YPDG_rpt"/>
    <property type="match status" value="1"/>
</dbReference>
<keyword evidence="2" id="KW-0472">Membrane</keyword>
<accession>A0ABT4RB39</accession>
<feature type="domain" description="Long Rib" evidence="4">
    <location>
        <begin position="362"/>
        <end position="431"/>
    </location>
</feature>
<dbReference type="Proteomes" id="UP001146453">
    <property type="component" value="Unassembled WGS sequence"/>
</dbReference>
<feature type="compositionally biased region" description="Acidic residues" evidence="1">
    <location>
        <begin position="537"/>
        <end position="551"/>
    </location>
</feature>
<dbReference type="Pfam" id="PF18957">
    <property type="entry name" value="RibLong"/>
    <property type="match status" value="4"/>
</dbReference>
<dbReference type="InterPro" id="IPR044055">
    <property type="entry name" value="RibLong"/>
</dbReference>
<protein>
    <submittedName>
        <fullName evidence="5">YPDG domain-containing protein</fullName>
    </submittedName>
</protein>
<feature type="signal peptide" evidence="3">
    <location>
        <begin position="1"/>
        <end position="31"/>
    </location>
</feature>
<evidence type="ECO:0000259" key="4">
    <source>
        <dbReference type="Pfam" id="PF18957"/>
    </source>
</evidence>
<keyword evidence="3" id="KW-0732">Signal</keyword>
<feature type="chain" id="PRO_5045288717" evidence="3">
    <location>
        <begin position="32"/>
        <end position="612"/>
    </location>
</feature>
<dbReference type="RefSeq" id="WP_269952729.1">
    <property type="nucleotide sequence ID" value="NZ_JAKMUR010000021.1"/>
</dbReference>
<dbReference type="EMBL" id="JAKMUR010000021">
    <property type="protein sequence ID" value="MCZ9292532.1"/>
    <property type="molecule type" value="Genomic_DNA"/>
</dbReference>
<feature type="compositionally biased region" description="Pro residues" evidence="1">
    <location>
        <begin position="552"/>
        <end position="571"/>
    </location>
</feature>
<gene>
    <name evidence="5" type="ORF">L8U61_10330</name>
</gene>
<keyword evidence="6" id="KW-1185">Reference proteome</keyword>